<name>J9DVL4_WUCBA</name>
<dbReference type="Proteomes" id="UP000004810">
    <property type="component" value="Unassembled WGS sequence"/>
</dbReference>
<evidence type="ECO:0000313" key="2">
    <source>
        <dbReference type="Proteomes" id="UP000004810"/>
    </source>
</evidence>
<dbReference type="AlphaFoldDB" id="J9DVL4"/>
<organism evidence="1 2">
    <name type="scientific">Wuchereria bancrofti</name>
    <dbReference type="NCBI Taxonomy" id="6293"/>
    <lineage>
        <taxon>Eukaryota</taxon>
        <taxon>Metazoa</taxon>
        <taxon>Ecdysozoa</taxon>
        <taxon>Nematoda</taxon>
        <taxon>Chromadorea</taxon>
        <taxon>Rhabditida</taxon>
        <taxon>Spirurina</taxon>
        <taxon>Spiruromorpha</taxon>
        <taxon>Filarioidea</taxon>
        <taxon>Onchocercidae</taxon>
        <taxon>Wuchereria</taxon>
    </lineage>
</organism>
<evidence type="ECO:0000313" key="1">
    <source>
        <dbReference type="EMBL" id="EJW73771.1"/>
    </source>
</evidence>
<gene>
    <name evidence="1" type="ORF">WUBG_15322</name>
</gene>
<reference evidence="2" key="1">
    <citation type="submission" date="2012-08" db="EMBL/GenBank/DDBJ databases">
        <title>The Genome Sequence of Wuchereria bancrofti.</title>
        <authorList>
            <person name="Nutman T.B."/>
            <person name="Fink D.L."/>
            <person name="Russ C."/>
            <person name="Young S."/>
            <person name="Zeng Q."/>
            <person name="Koehrsen M."/>
            <person name="Alvarado L."/>
            <person name="Berlin A."/>
            <person name="Chapman S.B."/>
            <person name="Chen Z."/>
            <person name="Freedman E."/>
            <person name="Gellesch M."/>
            <person name="Goldberg J."/>
            <person name="Griggs A."/>
            <person name="Gujja S."/>
            <person name="Heilman E.R."/>
            <person name="Heiman D."/>
            <person name="Hepburn T."/>
            <person name="Howarth C."/>
            <person name="Jen D."/>
            <person name="Larson L."/>
            <person name="Lewis B."/>
            <person name="Mehta T."/>
            <person name="Park D."/>
            <person name="Pearson M."/>
            <person name="Roberts A."/>
            <person name="Saif S."/>
            <person name="Shea T."/>
            <person name="Shenoy N."/>
            <person name="Sisk P."/>
            <person name="Stolte C."/>
            <person name="Sykes S."/>
            <person name="Walk T."/>
            <person name="White J."/>
            <person name="Yandava C."/>
            <person name="Haas B."/>
            <person name="Henn M.R."/>
            <person name="Nusbaum C."/>
            <person name="Birren B."/>
        </authorList>
    </citation>
    <scope>NUCLEOTIDE SEQUENCE [LARGE SCALE GENOMIC DNA]</scope>
    <source>
        <strain evidence="2">NA</strain>
    </source>
</reference>
<comment type="caution">
    <text evidence="1">The sequence shown here is derived from an EMBL/GenBank/DDBJ whole genome shotgun (WGS) entry which is preliminary data.</text>
</comment>
<protein>
    <submittedName>
        <fullName evidence="1">Uncharacterized protein</fullName>
    </submittedName>
</protein>
<proteinExistence type="predicted"/>
<dbReference type="EMBL" id="ADBV01013453">
    <property type="protein sequence ID" value="EJW73771.1"/>
    <property type="molecule type" value="Genomic_DNA"/>
</dbReference>
<accession>J9DVL4</accession>
<sequence length="61" mass="7288">MTTIHAIFILRFAPETMHQKLLHSTVTTTEKRSSFLNKRVIQLISAYRKQFSVHFHKKEIF</sequence>